<keyword evidence="2" id="KW-1185">Reference proteome</keyword>
<evidence type="ECO:0000313" key="2">
    <source>
        <dbReference type="Proteomes" id="UP001054945"/>
    </source>
</evidence>
<accession>A0AAV4SC99</accession>
<dbReference type="EMBL" id="BPLR01009296">
    <property type="protein sequence ID" value="GIY30929.1"/>
    <property type="molecule type" value="Genomic_DNA"/>
</dbReference>
<sequence length="103" mass="12245">MYIRFSVNLDTQLGDLLNDTQIFHDSFERAYPKMAAGVKVFLNLNEVAVRRTVRFMDAEREWIWYDIGTMNHLRTFPIQMIFTCTTTSLRHQGHYLQETTPRN</sequence>
<gene>
    <name evidence="1" type="ORF">CEXT_752341</name>
</gene>
<comment type="caution">
    <text evidence="1">The sequence shown here is derived from an EMBL/GenBank/DDBJ whole genome shotgun (WGS) entry which is preliminary data.</text>
</comment>
<name>A0AAV4SC99_CAEEX</name>
<reference evidence="1 2" key="1">
    <citation type="submission" date="2021-06" db="EMBL/GenBank/DDBJ databases">
        <title>Caerostris extrusa draft genome.</title>
        <authorList>
            <person name="Kono N."/>
            <person name="Arakawa K."/>
        </authorList>
    </citation>
    <scope>NUCLEOTIDE SEQUENCE [LARGE SCALE GENOMIC DNA]</scope>
</reference>
<dbReference type="Proteomes" id="UP001054945">
    <property type="component" value="Unassembled WGS sequence"/>
</dbReference>
<proteinExistence type="predicted"/>
<dbReference type="AlphaFoldDB" id="A0AAV4SC99"/>
<evidence type="ECO:0000313" key="1">
    <source>
        <dbReference type="EMBL" id="GIY30929.1"/>
    </source>
</evidence>
<organism evidence="1 2">
    <name type="scientific">Caerostris extrusa</name>
    <name type="common">Bark spider</name>
    <name type="synonym">Caerostris bankana</name>
    <dbReference type="NCBI Taxonomy" id="172846"/>
    <lineage>
        <taxon>Eukaryota</taxon>
        <taxon>Metazoa</taxon>
        <taxon>Ecdysozoa</taxon>
        <taxon>Arthropoda</taxon>
        <taxon>Chelicerata</taxon>
        <taxon>Arachnida</taxon>
        <taxon>Araneae</taxon>
        <taxon>Araneomorphae</taxon>
        <taxon>Entelegynae</taxon>
        <taxon>Araneoidea</taxon>
        <taxon>Araneidae</taxon>
        <taxon>Caerostris</taxon>
    </lineage>
</organism>
<protein>
    <submittedName>
        <fullName evidence="1">Uncharacterized protein</fullName>
    </submittedName>
</protein>